<protein>
    <submittedName>
        <fullName evidence="1">Uncharacterized protein</fullName>
    </submittedName>
</protein>
<organism evidence="1 2">
    <name type="scientific">Streptomyces scopuliridis</name>
    <dbReference type="NCBI Taxonomy" id="452529"/>
    <lineage>
        <taxon>Bacteria</taxon>
        <taxon>Bacillati</taxon>
        <taxon>Actinomycetota</taxon>
        <taxon>Actinomycetes</taxon>
        <taxon>Kitasatosporales</taxon>
        <taxon>Streptomycetaceae</taxon>
        <taxon>Streptomyces</taxon>
    </lineage>
</organism>
<accession>A0ACD4ZK08</accession>
<proteinExistence type="predicted"/>
<gene>
    <name evidence="1" type="ORF">OG835_16630</name>
</gene>
<evidence type="ECO:0000313" key="2">
    <source>
        <dbReference type="Proteomes" id="UP001348369"/>
    </source>
</evidence>
<keyword evidence="2" id="KW-1185">Reference proteome</keyword>
<sequence length="76" mass="8546">MLDMPPDLAKRTVNFLVSLALEVGGAIDAGDDPPGDPMDDLGVRYSFQIEGEPVIFEYVVLREIREIRIPALVWFR</sequence>
<name>A0ACD4ZK08_9ACTN</name>
<dbReference type="Proteomes" id="UP001348369">
    <property type="component" value="Chromosome"/>
</dbReference>
<reference evidence="1" key="1">
    <citation type="submission" date="2022-10" db="EMBL/GenBank/DDBJ databases">
        <title>The complete genomes of actinobacterial strains from the NBC collection.</title>
        <authorList>
            <person name="Joergensen T.S."/>
            <person name="Alvarez Arevalo M."/>
            <person name="Sterndorff E.B."/>
            <person name="Faurdal D."/>
            <person name="Vuksanovic O."/>
            <person name="Mourched A.-S."/>
            <person name="Charusanti P."/>
            <person name="Shaw S."/>
            <person name="Blin K."/>
            <person name="Weber T."/>
        </authorList>
    </citation>
    <scope>NUCLEOTIDE SEQUENCE</scope>
    <source>
        <strain evidence="1">NBC 01771</strain>
    </source>
</reference>
<dbReference type="EMBL" id="CP109109">
    <property type="protein sequence ID" value="WSB98490.1"/>
    <property type="molecule type" value="Genomic_DNA"/>
</dbReference>
<evidence type="ECO:0000313" key="1">
    <source>
        <dbReference type="EMBL" id="WSB98490.1"/>
    </source>
</evidence>